<comment type="similarity">
    <text evidence="2 12">Belongs to the cytochrome P450 family.</text>
</comment>
<dbReference type="GO" id="GO:0005506">
    <property type="term" value="F:iron ion binding"/>
    <property type="evidence" value="ECO:0007669"/>
    <property type="project" value="InterPro"/>
</dbReference>
<feature type="binding site" description="axial binding residue" evidence="11">
    <location>
        <position position="409"/>
    </location>
    <ligand>
        <name>heme</name>
        <dbReference type="ChEBI" id="CHEBI:30413"/>
    </ligand>
    <ligandPart>
        <name>Fe</name>
        <dbReference type="ChEBI" id="CHEBI:18248"/>
    </ligandPart>
</feature>
<evidence type="ECO:0000256" key="10">
    <source>
        <dbReference type="ARBA" id="ARBA00023136"/>
    </source>
</evidence>
<keyword evidence="10 13" id="KW-0472">Membrane</keyword>
<dbReference type="GO" id="GO:0044550">
    <property type="term" value="P:secondary metabolite biosynthetic process"/>
    <property type="evidence" value="ECO:0007669"/>
    <property type="project" value="UniProtKB-ARBA"/>
</dbReference>
<evidence type="ECO:0000256" key="11">
    <source>
        <dbReference type="PIRSR" id="PIRSR602401-1"/>
    </source>
</evidence>
<accession>A0A835LHI7</accession>
<dbReference type="Proteomes" id="UP000631114">
    <property type="component" value="Unassembled WGS sequence"/>
</dbReference>
<gene>
    <name evidence="14" type="ORF">IFM89_004180</name>
</gene>
<organism evidence="14 15">
    <name type="scientific">Coptis chinensis</name>
    <dbReference type="NCBI Taxonomy" id="261450"/>
    <lineage>
        <taxon>Eukaryota</taxon>
        <taxon>Viridiplantae</taxon>
        <taxon>Streptophyta</taxon>
        <taxon>Embryophyta</taxon>
        <taxon>Tracheophyta</taxon>
        <taxon>Spermatophyta</taxon>
        <taxon>Magnoliopsida</taxon>
        <taxon>Ranunculales</taxon>
        <taxon>Ranunculaceae</taxon>
        <taxon>Coptidoideae</taxon>
        <taxon>Coptis</taxon>
    </lineage>
</organism>
<feature type="transmembrane region" description="Helical" evidence="13">
    <location>
        <begin position="6"/>
        <end position="25"/>
    </location>
</feature>
<evidence type="ECO:0008006" key="16">
    <source>
        <dbReference type="Google" id="ProtNLM"/>
    </source>
</evidence>
<keyword evidence="3 11" id="KW-0349">Heme</keyword>
<evidence type="ECO:0000256" key="8">
    <source>
        <dbReference type="ARBA" id="ARBA00023004"/>
    </source>
</evidence>
<evidence type="ECO:0000256" key="3">
    <source>
        <dbReference type="ARBA" id="ARBA00022617"/>
    </source>
</evidence>
<keyword evidence="7 12" id="KW-0560">Oxidoreductase</keyword>
<comment type="cofactor">
    <cofactor evidence="11">
        <name>heme</name>
        <dbReference type="ChEBI" id="CHEBI:30413"/>
    </cofactor>
</comment>
<dbReference type="InterPro" id="IPR002401">
    <property type="entry name" value="Cyt_P450_E_grp-I"/>
</dbReference>
<dbReference type="Pfam" id="PF00067">
    <property type="entry name" value="p450"/>
    <property type="match status" value="1"/>
</dbReference>
<evidence type="ECO:0000256" key="1">
    <source>
        <dbReference type="ARBA" id="ARBA00004370"/>
    </source>
</evidence>
<keyword evidence="15" id="KW-1185">Reference proteome</keyword>
<dbReference type="InterPro" id="IPR050665">
    <property type="entry name" value="Cytochrome_P450_Monooxygen"/>
</dbReference>
<evidence type="ECO:0000256" key="12">
    <source>
        <dbReference type="RuleBase" id="RU000461"/>
    </source>
</evidence>
<evidence type="ECO:0000256" key="2">
    <source>
        <dbReference type="ARBA" id="ARBA00010617"/>
    </source>
</evidence>
<evidence type="ECO:0000256" key="6">
    <source>
        <dbReference type="ARBA" id="ARBA00022989"/>
    </source>
</evidence>
<dbReference type="EMBL" id="JADFTS010000007">
    <property type="protein sequence ID" value="KAF9595778.1"/>
    <property type="molecule type" value="Genomic_DNA"/>
</dbReference>
<name>A0A835LHI7_9MAGN</name>
<protein>
    <recommendedName>
        <fullName evidence="16">Cytochrome P450</fullName>
    </recommendedName>
</protein>
<comment type="caution">
    <text evidence="14">The sequence shown here is derived from an EMBL/GenBank/DDBJ whole genome shotgun (WGS) entry which is preliminary data.</text>
</comment>
<sequence length="461" mass="52096">MEVSALEIFYSIAFLGLLSLFIYVYNDLVLKPKGLISKLVKQGIKGPQPSILYGNIPDMKRIQSSVAKASTEEHQQVSHDYESRMFPYFELWKNEYGKPTYLLKERGPLLGKGIFTSNGTKWLHQRKVIAPQFYMGKVKGMINLMVDSTILLAKSWESRIERGGGIAEIKVDVDLRNFSADIISKACFGSSYSKGKEIFKKLRALQEVMSKTGLLVGVPGLRYIPTKNNREIWKLEKEVALLILKVVRERKEAEFEKDLLQMILEAASNDEVSLDSIEGFIVDNCKNIYFAGHETTATSASWILMLLASHSEWQRRVRDELTMVIQEALRLYPPAPFVVREALQSTKLGTLNIPKGVNLSLPITALHQDPETWGPEARNFNPDRFSRGIGNACKFPQLYMPFGIGPRTCAGQNFAMVELKIVISLIVSKFSFSLSPSYRHCPAFNLVIEPKYGVDLIMKKL</sequence>
<evidence type="ECO:0000256" key="5">
    <source>
        <dbReference type="ARBA" id="ARBA00022723"/>
    </source>
</evidence>
<dbReference type="GO" id="GO:0020037">
    <property type="term" value="F:heme binding"/>
    <property type="evidence" value="ECO:0007669"/>
    <property type="project" value="InterPro"/>
</dbReference>
<dbReference type="PRINTS" id="PR00385">
    <property type="entry name" value="P450"/>
</dbReference>
<dbReference type="PROSITE" id="PS00086">
    <property type="entry name" value="CYTOCHROME_P450"/>
    <property type="match status" value="1"/>
</dbReference>
<keyword evidence="8 11" id="KW-0408">Iron</keyword>
<evidence type="ECO:0000256" key="9">
    <source>
        <dbReference type="ARBA" id="ARBA00023033"/>
    </source>
</evidence>
<reference evidence="14 15" key="1">
    <citation type="submission" date="2020-10" db="EMBL/GenBank/DDBJ databases">
        <title>The Coptis chinensis genome and diversification of protoberbering-type alkaloids.</title>
        <authorList>
            <person name="Wang B."/>
            <person name="Shu S."/>
            <person name="Song C."/>
            <person name="Liu Y."/>
        </authorList>
    </citation>
    <scope>NUCLEOTIDE SEQUENCE [LARGE SCALE GENOMIC DNA]</scope>
    <source>
        <strain evidence="14">HL-2020</strain>
        <tissue evidence="14">Leaf</tissue>
    </source>
</reference>
<keyword evidence="5 11" id="KW-0479">Metal-binding</keyword>
<dbReference type="GO" id="GO:0016020">
    <property type="term" value="C:membrane"/>
    <property type="evidence" value="ECO:0007669"/>
    <property type="project" value="UniProtKB-SubCell"/>
</dbReference>
<evidence type="ECO:0000313" key="14">
    <source>
        <dbReference type="EMBL" id="KAF9595778.1"/>
    </source>
</evidence>
<proteinExistence type="inferred from homology"/>
<dbReference type="PANTHER" id="PTHR24282:SF196">
    <property type="entry name" value="CYTOCHROME P450 714C2"/>
    <property type="match status" value="1"/>
</dbReference>
<dbReference type="GO" id="GO:0016705">
    <property type="term" value="F:oxidoreductase activity, acting on paired donors, with incorporation or reduction of molecular oxygen"/>
    <property type="evidence" value="ECO:0007669"/>
    <property type="project" value="InterPro"/>
</dbReference>
<evidence type="ECO:0000256" key="7">
    <source>
        <dbReference type="ARBA" id="ARBA00023002"/>
    </source>
</evidence>
<comment type="subcellular location">
    <subcellularLocation>
        <location evidence="1">Membrane</location>
    </subcellularLocation>
</comment>
<dbReference type="AlphaFoldDB" id="A0A835LHI7"/>
<dbReference type="SUPFAM" id="SSF48264">
    <property type="entry name" value="Cytochrome P450"/>
    <property type="match status" value="1"/>
</dbReference>
<dbReference type="OrthoDB" id="1470350at2759"/>
<dbReference type="InterPro" id="IPR017972">
    <property type="entry name" value="Cyt_P450_CS"/>
</dbReference>
<dbReference type="InterPro" id="IPR001128">
    <property type="entry name" value="Cyt_P450"/>
</dbReference>
<evidence type="ECO:0000256" key="13">
    <source>
        <dbReference type="SAM" id="Phobius"/>
    </source>
</evidence>
<keyword evidence="9 12" id="KW-0503">Monooxygenase</keyword>
<keyword evidence="4 13" id="KW-0812">Transmembrane</keyword>
<dbReference type="PRINTS" id="PR00463">
    <property type="entry name" value="EP450I"/>
</dbReference>
<evidence type="ECO:0000256" key="4">
    <source>
        <dbReference type="ARBA" id="ARBA00022692"/>
    </source>
</evidence>
<dbReference type="PANTHER" id="PTHR24282">
    <property type="entry name" value="CYTOCHROME P450 FAMILY MEMBER"/>
    <property type="match status" value="1"/>
</dbReference>
<evidence type="ECO:0000313" key="15">
    <source>
        <dbReference type="Proteomes" id="UP000631114"/>
    </source>
</evidence>
<dbReference type="Gene3D" id="1.10.630.10">
    <property type="entry name" value="Cytochrome P450"/>
    <property type="match status" value="1"/>
</dbReference>
<keyword evidence="6 13" id="KW-1133">Transmembrane helix</keyword>
<dbReference type="InterPro" id="IPR036396">
    <property type="entry name" value="Cyt_P450_sf"/>
</dbReference>
<dbReference type="GO" id="GO:0004497">
    <property type="term" value="F:monooxygenase activity"/>
    <property type="evidence" value="ECO:0007669"/>
    <property type="project" value="UniProtKB-KW"/>
</dbReference>